<dbReference type="Proteomes" id="UP001172142">
    <property type="component" value="Unassembled WGS sequence"/>
</dbReference>
<accession>A0ABT8N9U8</accession>
<protein>
    <recommendedName>
        <fullName evidence="3">Fibronectin type-III domain-containing protein</fullName>
    </recommendedName>
</protein>
<reference evidence="1 2" key="1">
    <citation type="submission" date="2023-07" db="EMBL/GenBank/DDBJ databases">
        <title>Novel species in genus Planococcus.</title>
        <authorList>
            <person name="Ning S."/>
        </authorList>
    </citation>
    <scope>NUCLEOTIDE SEQUENCE [LARGE SCALE GENOMIC DNA]</scope>
    <source>
        <strain evidence="1 2">N017</strain>
    </source>
</reference>
<gene>
    <name evidence="1" type="ORF">QWY13_04055</name>
</gene>
<name>A0ABT8N9U8_9BACL</name>
<evidence type="ECO:0000313" key="2">
    <source>
        <dbReference type="Proteomes" id="UP001172142"/>
    </source>
</evidence>
<keyword evidence="2" id="KW-1185">Reference proteome</keyword>
<dbReference type="SUPFAM" id="SSF89372">
    <property type="entry name" value="Fucose-specific lectin"/>
    <property type="match status" value="1"/>
</dbReference>
<dbReference type="EMBL" id="JAUJWU010000001">
    <property type="protein sequence ID" value="MDN7244659.1"/>
    <property type="molecule type" value="Genomic_DNA"/>
</dbReference>
<organism evidence="1 2">
    <name type="scientific">Planococcus shenhongbingii</name>
    <dbReference type="NCBI Taxonomy" id="3058398"/>
    <lineage>
        <taxon>Bacteria</taxon>
        <taxon>Bacillati</taxon>
        <taxon>Bacillota</taxon>
        <taxon>Bacilli</taxon>
        <taxon>Bacillales</taxon>
        <taxon>Caryophanaceae</taxon>
        <taxon>Planococcus</taxon>
    </lineage>
</organism>
<dbReference type="Gene3D" id="2.120.10.70">
    <property type="entry name" value="Fucose-specific lectin"/>
    <property type="match status" value="2"/>
</dbReference>
<proteinExistence type="predicted"/>
<comment type="caution">
    <text evidence="1">The sequence shown here is derived from an EMBL/GenBank/DDBJ whole genome shotgun (WGS) entry which is preliminary data.</text>
</comment>
<sequence length="571" mass="64435">MAYFTNVRWTQVTVGKPFSEFQVEWEYDLTIPDYIGLYNVESGAPKLLKSMSTNNGRVVSAIVSLPSGYSGTVAICSINVPDFGKQFEFTERYCYFSEVDVHEPDMQPLGEDACDIPPSILSVDPFRGGLLVKWNNLSNYDFFDLEITTRGGQTSIIEGIKSQSYQVQGVKEAGTYTFRVKGFKEPWSPFFSGCSSEYSAFLDEKMPDGLVYQDPRLSELSHLSAVAPDSTHMNVFIIGDDGIPRTSFWNESPWSMWYIMMGYNSSGQPETEFYPETPIESIAINQNRILVFAVDATQSMRVSTLRPTDIPTGVWRDISMEMVFPKNCHIGVTSRSANYVDIFAVGNDGQLYVAWLDNATKDLVFWKGWVPMGGPQFPPGAPVAALSRSPHRMNVAAVSQDGIVKLRWWNGYWDNWEDLHGARFLPGSHLSFVARSSDHIDLFGIDENGQLQNNHWNGGWSGWQVLPSPPLPLTPGASLSAVSRKLEHVEVFYMDQHKRLWSTWFYDGWNGAFQVPSNGYLPEFHPHVSAISRNNRQMDVFGINAEQNNDRVWSTWFSGGKGDWSKTFFPV</sequence>
<evidence type="ECO:0008006" key="3">
    <source>
        <dbReference type="Google" id="ProtNLM"/>
    </source>
</evidence>
<evidence type="ECO:0000313" key="1">
    <source>
        <dbReference type="EMBL" id="MDN7244659.1"/>
    </source>
</evidence>